<dbReference type="InterPro" id="IPR009100">
    <property type="entry name" value="AcylCoA_DH/oxidase_NM_dom_sf"/>
</dbReference>
<evidence type="ECO:0000313" key="18">
    <source>
        <dbReference type="EMBL" id="RHZ88493.1"/>
    </source>
</evidence>
<dbReference type="InterPro" id="IPR046373">
    <property type="entry name" value="Acyl-CoA_Oxase/DH_mid-dom_sf"/>
</dbReference>
<evidence type="ECO:0000256" key="5">
    <source>
        <dbReference type="ARBA" id="ARBA00006288"/>
    </source>
</evidence>
<dbReference type="Gene3D" id="1.20.140.10">
    <property type="entry name" value="Butyryl-CoA Dehydrogenase, subunit A, domain 3"/>
    <property type="match status" value="2"/>
</dbReference>
<dbReference type="InterPro" id="IPR006091">
    <property type="entry name" value="Acyl-CoA_Oxase/DH_mid-dom"/>
</dbReference>
<evidence type="ECO:0000259" key="17">
    <source>
        <dbReference type="Pfam" id="PF22924"/>
    </source>
</evidence>
<evidence type="ECO:0000256" key="6">
    <source>
        <dbReference type="ARBA" id="ARBA00022630"/>
    </source>
</evidence>
<dbReference type="PIRSF" id="PIRSF000168">
    <property type="entry name" value="Acyl-CoA_oxidase"/>
    <property type="match status" value="1"/>
</dbReference>
<comment type="caution">
    <text evidence="18">The sequence shown here is derived from an EMBL/GenBank/DDBJ whole genome shotgun (WGS) entry which is preliminary data.</text>
</comment>
<reference evidence="18 19" key="1">
    <citation type="submission" date="2018-08" db="EMBL/GenBank/DDBJ databases">
        <title>Genome and evolution of the arbuscular mycorrhizal fungus Diversispora epigaea (formerly Glomus versiforme) and its bacterial endosymbionts.</title>
        <authorList>
            <person name="Sun X."/>
            <person name="Fei Z."/>
            <person name="Harrison M."/>
        </authorList>
    </citation>
    <scope>NUCLEOTIDE SEQUENCE [LARGE SCALE GENOMIC DNA]</scope>
    <source>
        <strain evidence="18 19">IT104</strain>
    </source>
</reference>
<comment type="catalytic activity">
    <reaction evidence="1">
        <text>a 2,3-saturated acyl-CoA + O2 = a (2E)-enoyl-CoA + H2O2</text>
        <dbReference type="Rhea" id="RHEA:38959"/>
        <dbReference type="ChEBI" id="CHEBI:15379"/>
        <dbReference type="ChEBI" id="CHEBI:16240"/>
        <dbReference type="ChEBI" id="CHEBI:58856"/>
        <dbReference type="ChEBI" id="CHEBI:65111"/>
        <dbReference type="EC" id="1.3.3.6"/>
    </reaction>
</comment>
<comment type="subcellular location">
    <subcellularLocation>
        <location evidence="3">Peroxisome</location>
    </subcellularLocation>
</comment>
<evidence type="ECO:0000256" key="8">
    <source>
        <dbReference type="ARBA" id="ARBA00022832"/>
    </source>
</evidence>
<evidence type="ECO:0000259" key="16">
    <source>
        <dbReference type="Pfam" id="PF14749"/>
    </source>
</evidence>
<dbReference type="AlphaFoldDB" id="A0A397JUD5"/>
<dbReference type="Proteomes" id="UP000266861">
    <property type="component" value="Unassembled WGS sequence"/>
</dbReference>
<evidence type="ECO:0000256" key="11">
    <source>
        <dbReference type="ARBA" id="ARBA00023140"/>
    </source>
</evidence>
<dbReference type="GO" id="GO:0005777">
    <property type="term" value="C:peroxisome"/>
    <property type="evidence" value="ECO:0007669"/>
    <property type="project" value="UniProtKB-SubCell"/>
</dbReference>
<dbReference type="PANTHER" id="PTHR10909">
    <property type="entry name" value="ELECTRON TRANSPORT OXIDOREDUCTASE"/>
    <property type="match status" value="1"/>
</dbReference>
<evidence type="ECO:0000256" key="13">
    <source>
        <dbReference type="PIRSR" id="PIRSR000168-2"/>
    </source>
</evidence>
<evidence type="ECO:0000256" key="2">
    <source>
        <dbReference type="ARBA" id="ARBA00001974"/>
    </source>
</evidence>
<dbReference type="SUPFAM" id="SSF56645">
    <property type="entry name" value="Acyl-CoA dehydrogenase NM domain-like"/>
    <property type="match status" value="1"/>
</dbReference>
<evidence type="ECO:0000256" key="12">
    <source>
        <dbReference type="PIRNR" id="PIRNR000168"/>
    </source>
</evidence>
<evidence type="ECO:0000256" key="1">
    <source>
        <dbReference type="ARBA" id="ARBA00001201"/>
    </source>
</evidence>
<keyword evidence="10" id="KW-0443">Lipid metabolism</keyword>
<dbReference type="Pfam" id="PF22924">
    <property type="entry name" value="ACOX_C_alpha1"/>
    <property type="match status" value="1"/>
</dbReference>
<feature type="binding site" evidence="13">
    <location>
        <position position="216"/>
    </location>
    <ligand>
        <name>FAD</name>
        <dbReference type="ChEBI" id="CHEBI:57692"/>
    </ligand>
</feature>
<evidence type="ECO:0000259" key="15">
    <source>
        <dbReference type="Pfam" id="PF02770"/>
    </source>
</evidence>
<name>A0A397JUD5_9GLOM</name>
<dbReference type="UniPathway" id="UPA00661"/>
<dbReference type="STRING" id="1348612.A0A397JUD5"/>
<keyword evidence="6 12" id="KW-0285">Flavoprotein</keyword>
<evidence type="ECO:0000256" key="7">
    <source>
        <dbReference type="ARBA" id="ARBA00022827"/>
    </source>
</evidence>
<evidence type="ECO:0000256" key="9">
    <source>
        <dbReference type="ARBA" id="ARBA00023002"/>
    </source>
</evidence>
<dbReference type="Pfam" id="PF02770">
    <property type="entry name" value="Acyl-CoA_dh_M"/>
    <property type="match status" value="1"/>
</dbReference>
<dbReference type="Gene3D" id="1.10.540.10">
    <property type="entry name" value="Acyl-CoA dehydrogenase/oxidase, N-terminal domain"/>
    <property type="match status" value="1"/>
</dbReference>
<dbReference type="Pfam" id="PF14749">
    <property type="entry name" value="Acyl-CoA_ox_N"/>
    <property type="match status" value="1"/>
</dbReference>
<evidence type="ECO:0000313" key="19">
    <source>
        <dbReference type="Proteomes" id="UP000266861"/>
    </source>
</evidence>
<feature type="domain" description="Acyl-CoA oxidase C-alpha1" evidence="17">
    <location>
        <begin position="313"/>
        <end position="472"/>
    </location>
</feature>
<feature type="domain" description="Acyl-coenzyme A oxidase N-terminal" evidence="16">
    <location>
        <begin position="49"/>
        <end position="171"/>
    </location>
</feature>
<comment type="similarity">
    <text evidence="5 12">Belongs to the acyl-CoA oxidase family.</text>
</comment>
<dbReference type="FunFam" id="2.40.110.10:FF:000003">
    <property type="entry name" value="Acyl-coenzyme A oxidase"/>
    <property type="match status" value="1"/>
</dbReference>
<dbReference type="InterPro" id="IPR037069">
    <property type="entry name" value="AcylCoA_DH/ox_N_sf"/>
</dbReference>
<dbReference type="InterPro" id="IPR012258">
    <property type="entry name" value="Acyl-CoA_oxidase"/>
</dbReference>
<sequence>MKNNNKINKINNDSNDNNDNAINRLIVIQNHLSPGSIDLARERENPGFDVQKMKWLFNGGKEMFEALEEAYKIIQRDPELYIPGGHPFDMTLKEQRELVMKQILRYQKTRQALKNDPLLCRALELTMCTYSEAFWMRVYVHDTLFCQAFEMFGTKEQYDKWIDDILNWRIIGCFAMTELAHSSFLRGLETTATYDKTTEEFIINSPTLESTKIWIGMAGQTATHTVALCQTIIDNINYGINWFVVPLRDVQTGKPLPGIIVGDLGSKYGRHGLDNGWIQFCHKRVPREYMLMKWSKVTFEGVFIPSPNPALSYITLIGERFYVLYGAQSALGQALTIACRYGCIRRQGVNNEQIMDYQSHYVNLMPGVASVYVINVLYRVIVNQWNQATKLAQTNQSEFLKKINDFHAISSGLKATLTWWGSEVLERVRRSMGGHAYSAYNAIGPAIADWGVTTTGAGDNFVLLQQTVKYLLDTFKNIVIQGEEGKGKKIGSSVVYLNDFQKYMKITQCNLSNENQLYDLDFTLDIFTWLVIHKLNEAQATSSLWNDNQMSLIKLAELHTWRLALYEYNQELKNLSKSNYNNSNINNTNNDNNNNEEYQKLLPIFYKMGQLWSIHLIHTNLHLFLEIDDGGDDSNNYYFNKNQIKMIKNIYLKMCKETRKIVIPLVDAWGFPDFVLKAPFGRYDGDIYAAYFNTIKAAPNCFGVPNYWNDYIKPFTNPY</sequence>
<evidence type="ECO:0000256" key="10">
    <source>
        <dbReference type="ARBA" id="ARBA00023098"/>
    </source>
</evidence>
<dbReference type="InterPro" id="IPR036250">
    <property type="entry name" value="AcylCo_DH-like_C"/>
</dbReference>
<keyword evidence="11" id="KW-0576">Peroxisome</keyword>
<dbReference type="SUPFAM" id="SSF47203">
    <property type="entry name" value="Acyl-CoA dehydrogenase C-terminal domain-like"/>
    <property type="match status" value="2"/>
</dbReference>
<proteinExistence type="inferred from homology"/>
<gene>
    <name evidence="18" type="ORF">Glove_22g191</name>
</gene>
<evidence type="ECO:0000256" key="4">
    <source>
        <dbReference type="ARBA" id="ARBA00004846"/>
    </source>
</evidence>
<dbReference type="Pfam" id="PF01756">
    <property type="entry name" value="ACOX"/>
    <property type="match status" value="1"/>
</dbReference>
<keyword evidence="7 12" id="KW-0274">FAD</keyword>
<comment type="pathway">
    <text evidence="4">Lipid metabolism; peroxisomal fatty acid beta-oxidation.</text>
</comment>
<dbReference type="GO" id="GO:0003997">
    <property type="term" value="F:acyl-CoA oxidase activity"/>
    <property type="evidence" value="ECO:0007669"/>
    <property type="project" value="UniProtKB-EC"/>
</dbReference>
<evidence type="ECO:0000259" key="14">
    <source>
        <dbReference type="Pfam" id="PF01756"/>
    </source>
</evidence>
<dbReference type="OrthoDB" id="538336at2759"/>
<dbReference type="InterPro" id="IPR002655">
    <property type="entry name" value="Acyl-CoA_oxidase_C"/>
</dbReference>
<keyword evidence="19" id="KW-1185">Reference proteome</keyword>
<accession>A0A397JUD5</accession>
<feature type="domain" description="Acyl-CoA oxidase/dehydrogenase middle" evidence="15">
    <location>
        <begin position="173"/>
        <end position="280"/>
    </location>
</feature>
<dbReference type="Gene3D" id="2.40.110.10">
    <property type="entry name" value="Butyryl-CoA Dehydrogenase, subunit A, domain 2"/>
    <property type="match status" value="1"/>
</dbReference>
<comment type="cofactor">
    <cofactor evidence="2">
        <name>FAD</name>
        <dbReference type="ChEBI" id="CHEBI:57692"/>
    </cofactor>
</comment>
<dbReference type="GO" id="GO:0033540">
    <property type="term" value="P:fatty acid beta-oxidation using acyl-CoA oxidase"/>
    <property type="evidence" value="ECO:0007669"/>
    <property type="project" value="UniProtKB-UniPathway"/>
</dbReference>
<dbReference type="GO" id="GO:0005504">
    <property type="term" value="F:fatty acid binding"/>
    <property type="evidence" value="ECO:0007669"/>
    <property type="project" value="TreeGrafter"/>
</dbReference>
<dbReference type="InterPro" id="IPR029320">
    <property type="entry name" value="Acyl-CoA_ox_N"/>
</dbReference>
<dbReference type="InterPro" id="IPR055060">
    <property type="entry name" value="ACOX_C_alpha1"/>
</dbReference>
<keyword evidence="9" id="KW-0560">Oxidoreductase</keyword>
<feature type="domain" description="Acyl-CoA oxidase C-terminal" evidence="14">
    <location>
        <begin position="522"/>
        <end position="716"/>
    </location>
</feature>
<dbReference type="EMBL" id="PQFF01000020">
    <property type="protein sequence ID" value="RHZ88493.1"/>
    <property type="molecule type" value="Genomic_DNA"/>
</dbReference>
<organism evidence="18 19">
    <name type="scientific">Diversispora epigaea</name>
    <dbReference type="NCBI Taxonomy" id="1348612"/>
    <lineage>
        <taxon>Eukaryota</taxon>
        <taxon>Fungi</taxon>
        <taxon>Fungi incertae sedis</taxon>
        <taxon>Mucoromycota</taxon>
        <taxon>Glomeromycotina</taxon>
        <taxon>Glomeromycetes</taxon>
        <taxon>Diversisporales</taxon>
        <taxon>Diversisporaceae</taxon>
        <taxon>Diversispora</taxon>
    </lineage>
</organism>
<dbReference type="GO" id="GO:0071949">
    <property type="term" value="F:FAD binding"/>
    <property type="evidence" value="ECO:0007669"/>
    <property type="project" value="InterPro"/>
</dbReference>
<keyword evidence="8" id="KW-0276">Fatty acid metabolism</keyword>
<evidence type="ECO:0000256" key="3">
    <source>
        <dbReference type="ARBA" id="ARBA00004275"/>
    </source>
</evidence>
<feature type="binding site" evidence="13">
    <location>
        <position position="177"/>
    </location>
    <ligand>
        <name>FAD</name>
        <dbReference type="ChEBI" id="CHEBI:57692"/>
    </ligand>
</feature>
<dbReference type="GO" id="GO:0055088">
    <property type="term" value="P:lipid homeostasis"/>
    <property type="evidence" value="ECO:0007669"/>
    <property type="project" value="TreeGrafter"/>
</dbReference>
<protein>
    <recommendedName>
        <fullName evidence="12">Acyl-coenzyme A oxidase</fullName>
    </recommendedName>
</protein>